<dbReference type="Proteomes" id="UP000094009">
    <property type="component" value="Unassembled WGS sequence"/>
</dbReference>
<dbReference type="PANTHER" id="PTHR43179">
    <property type="entry name" value="RHAMNOSYLTRANSFERASE WBBL"/>
    <property type="match status" value="1"/>
</dbReference>
<sequence>MTTRTTVITITHNGGLVIGGLLKSLPADLPLIVIDNASEDDTLDIVTNLRPDAKIIRNRVGLGYGTAASQGLEIVETEFALLANPDSLMTGDAIDALVAAADQYPDAAMFGPLHKDGNGDIEPSHDVELWKRRDYGRLAYDCVPEGPLCVEFLSGAVNLVRMDVMRQVGFYDPEIFLYFDDDDMCARMLRAGHGMILVADSVVMHLNGGSVRPNRAYYWEKFWHLAWSRIYFERKYKGRLAAICLGLKHTVRFGWKALLYGITLQRKKGWRDLARFFGSLGALIGLRASKQPRATQR</sequence>
<feature type="domain" description="Glycosyltransferase 2-like" evidence="1">
    <location>
        <begin position="6"/>
        <end position="134"/>
    </location>
</feature>
<accession>A0A853KZM7</accession>
<dbReference type="RefSeq" id="WP_064780567.1">
    <property type="nucleotide sequence ID" value="NZ_JPVZ01000003.1"/>
</dbReference>
<dbReference type="Pfam" id="PF00535">
    <property type="entry name" value="Glycos_transf_2"/>
    <property type="match status" value="1"/>
</dbReference>
<organism evidence="2 3">
    <name type="scientific">Thalassospira tepidiphila MCCC 1A03514</name>
    <dbReference type="NCBI Taxonomy" id="1177930"/>
    <lineage>
        <taxon>Bacteria</taxon>
        <taxon>Pseudomonadati</taxon>
        <taxon>Pseudomonadota</taxon>
        <taxon>Alphaproteobacteria</taxon>
        <taxon>Rhodospirillales</taxon>
        <taxon>Thalassospiraceae</taxon>
        <taxon>Thalassospira</taxon>
    </lineage>
</organism>
<dbReference type="EMBL" id="JPVZ01000003">
    <property type="protein sequence ID" value="OAZ10170.1"/>
    <property type="molecule type" value="Genomic_DNA"/>
</dbReference>
<dbReference type="AlphaFoldDB" id="A0A853KZM7"/>
<name>A0A853KZM7_9PROT</name>
<evidence type="ECO:0000313" key="3">
    <source>
        <dbReference type="Proteomes" id="UP000094009"/>
    </source>
</evidence>
<dbReference type="Gene3D" id="3.90.550.10">
    <property type="entry name" value="Spore Coat Polysaccharide Biosynthesis Protein SpsA, Chain A"/>
    <property type="match status" value="1"/>
</dbReference>
<dbReference type="SUPFAM" id="SSF53448">
    <property type="entry name" value="Nucleotide-diphospho-sugar transferases"/>
    <property type="match status" value="1"/>
</dbReference>
<protein>
    <recommendedName>
        <fullName evidence="1">Glycosyltransferase 2-like domain-containing protein</fullName>
    </recommendedName>
</protein>
<comment type="caution">
    <text evidence="2">The sequence shown here is derived from an EMBL/GenBank/DDBJ whole genome shotgun (WGS) entry which is preliminary data.</text>
</comment>
<evidence type="ECO:0000313" key="2">
    <source>
        <dbReference type="EMBL" id="OAZ10170.1"/>
    </source>
</evidence>
<evidence type="ECO:0000259" key="1">
    <source>
        <dbReference type="Pfam" id="PF00535"/>
    </source>
</evidence>
<reference evidence="2 3" key="1">
    <citation type="submission" date="2014-07" db="EMBL/GenBank/DDBJ databases">
        <title>Draft genome sequence of Thalassospira tepidiphila 1-1B.</title>
        <authorList>
            <person name="Lai Q."/>
            <person name="Shao Z."/>
        </authorList>
    </citation>
    <scope>NUCLEOTIDE SEQUENCE [LARGE SCALE GENOMIC DNA]</scope>
    <source>
        <strain evidence="2 3">MCCC 1A03514</strain>
    </source>
</reference>
<proteinExistence type="predicted"/>
<dbReference type="InterPro" id="IPR029044">
    <property type="entry name" value="Nucleotide-diphossugar_trans"/>
</dbReference>
<gene>
    <name evidence="2" type="ORF">TH4_07910</name>
</gene>
<dbReference type="InterPro" id="IPR001173">
    <property type="entry name" value="Glyco_trans_2-like"/>
</dbReference>
<dbReference type="PANTHER" id="PTHR43179:SF7">
    <property type="entry name" value="RHAMNOSYLTRANSFERASE WBBL"/>
    <property type="match status" value="1"/>
</dbReference>